<organism evidence="3 4">
    <name type="scientific">Hungatella hathewayi</name>
    <dbReference type="NCBI Taxonomy" id="154046"/>
    <lineage>
        <taxon>Bacteria</taxon>
        <taxon>Bacillati</taxon>
        <taxon>Bacillota</taxon>
        <taxon>Clostridia</taxon>
        <taxon>Lachnospirales</taxon>
        <taxon>Lachnospiraceae</taxon>
        <taxon>Hungatella</taxon>
    </lineage>
</organism>
<keyword evidence="1" id="KW-1133">Transmembrane helix</keyword>
<dbReference type="Pfam" id="PF00535">
    <property type="entry name" value="Glycos_transf_2"/>
    <property type="match status" value="1"/>
</dbReference>
<reference evidence="3 4" key="1">
    <citation type="submission" date="2018-08" db="EMBL/GenBank/DDBJ databases">
        <title>A genome reference for cultivated species of the human gut microbiota.</title>
        <authorList>
            <person name="Zou Y."/>
            <person name="Xue W."/>
            <person name="Luo G."/>
        </authorList>
    </citation>
    <scope>NUCLEOTIDE SEQUENCE [LARGE SCALE GENOMIC DNA]</scope>
    <source>
        <strain evidence="3 4">AF19-21</strain>
    </source>
</reference>
<evidence type="ECO:0000313" key="4">
    <source>
        <dbReference type="Proteomes" id="UP000261111"/>
    </source>
</evidence>
<comment type="caution">
    <text evidence="3">The sequence shown here is derived from an EMBL/GenBank/DDBJ whole genome shotgun (WGS) entry which is preliminary data.</text>
</comment>
<dbReference type="Gene3D" id="3.90.550.10">
    <property type="entry name" value="Spore Coat Polysaccharide Biosynthesis Protein SpsA, Chain A"/>
    <property type="match status" value="1"/>
</dbReference>
<dbReference type="InterPro" id="IPR029044">
    <property type="entry name" value="Nucleotide-diphossugar_trans"/>
</dbReference>
<dbReference type="CDD" id="cd04187">
    <property type="entry name" value="DPM1_like_bac"/>
    <property type="match status" value="1"/>
</dbReference>
<protein>
    <submittedName>
        <fullName evidence="3">Glycosyltransferase</fullName>
    </submittedName>
</protein>
<dbReference type="InterPro" id="IPR050256">
    <property type="entry name" value="Glycosyltransferase_2"/>
</dbReference>
<evidence type="ECO:0000259" key="2">
    <source>
        <dbReference type="Pfam" id="PF00535"/>
    </source>
</evidence>
<feature type="transmembrane region" description="Helical" evidence="1">
    <location>
        <begin position="264"/>
        <end position="289"/>
    </location>
</feature>
<gene>
    <name evidence="3" type="ORF">DWX41_17265</name>
</gene>
<dbReference type="EMBL" id="QVIA01000022">
    <property type="protein sequence ID" value="RGC27790.1"/>
    <property type="molecule type" value="Genomic_DNA"/>
</dbReference>
<keyword evidence="1" id="KW-0472">Membrane</keyword>
<name>A0A3E2WM70_9FIRM</name>
<keyword evidence="1" id="KW-0812">Transmembrane</keyword>
<dbReference type="SUPFAM" id="SSF53448">
    <property type="entry name" value="Nucleotide-diphospho-sugar transferases"/>
    <property type="match status" value="1"/>
</dbReference>
<dbReference type="PANTHER" id="PTHR48090">
    <property type="entry name" value="UNDECAPRENYL-PHOSPHATE 4-DEOXY-4-FORMAMIDO-L-ARABINOSE TRANSFERASE-RELATED"/>
    <property type="match status" value="1"/>
</dbReference>
<dbReference type="PANTHER" id="PTHR48090:SF8">
    <property type="entry name" value="GLYCOSYLTRANSFERASE CSBB-RELATED"/>
    <property type="match status" value="1"/>
</dbReference>
<accession>A0A3E2WM70</accession>
<dbReference type="RefSeq" id="WP_117441156.1">
    <property type="nucleotide sequence ID" value="NZ_QVIA01000022.1"/>
</dbReference>
<dbReference type="Proteomes" id="UP000261111">
    <property type="component" value="Unassembled WGS sequence"/>
</dbReference>
<dbReference type="GO" id="GO:0016740">
    <property type="term" value="F:transferase activity"/>
    <property type="evidence" value="ECO:0007669"/>
    <property type="project" value="UniProtKB-KW"/>
</dbReference>
<evidence type="ECO:0000256" key="1">
    <source>
        <dbReference type="SAM" id="Phobius"/>
    </source>
</evidence>
<proteinExistence type="predicted"/>
<dbReference type="InterPro" id="IPR001173">
    <property type="entry name" value="Glyco_trans_2-like"/>
</dbReference>
<keyword evidence="3" id="KW-0808">Transferase</keyword>
<sequence length="311" mass="35550">MDKISIIVPCYNEEQVLSMFYQETDKAVRGIETAECEFIFIDDGSRDHTPEILQSLVYRDKRCKYLSFSRNFGKEAAMYAGLQYASGDYCVFMDADLQHPPLLLREMYRVLKNEGYDCCAGFREDREGEGRVRSFLSRGFYKIVNKICDMNMSDGAGDYRMMNRAMADSILEFKEYNRYMKGIFSFIGFDTKWIPFRNVERAAGNSKWSFRSLFRYALDGIFSFSTAPITLAGTTGSLLLAAALLLGITVAVRTFIFGYAASGILLVVLLILGLNGIQLLFISVLGQYISKDYMETKKRPLYIVKREEGFR</sequence>
<dbReference type="AlphaFoldDB" id="A0A3E2WM70"/>
<feature type="domain" description="Glycosyltransferase 2-like" evidence="2">
    <location>
        <begin position="5"/>
        <end position="169"/>
    </location>
</feature>
<dbReference type="GO" id="GO:0005886">
    <property type="term" value="C:plasma membrane"/>
    <property type="evidence" value="ECO:0007669"/>
    <property type="project" value="TreeGrafter"/>
</dbReference>
<dbReference type="GeneID" id="93332120"/>
<evidence type="ECO:0000313" key="3">
    <source>
        <dbReference type="EMBL" id="RGC27790.1"/>
    </source>
</evidence>